<proteinExistence type="predicted"/>
<gene>
    <name evidence="4" type="ORF">DCW38_06665</name>
</gene>
<reference evidence="4 5" key="1">
    <citation type="journal article" date="2018" name="Nat. Biotechnol.">
        <title>A standardized bacterial taxonomy based on genome phylogeny substantially revises the tree of life.</title>
        <authorList>
            <person name="Parks D.H."/>
            <person name="Chuvochina M."/>
            <person name="Waite D.W."/>
            <person name="Rinke C."/>
            <person name="Skarshewski A."/>
            <person name="Chaumeil P.A."/>
            <person name="Hugenholtz P."/>
        </authorList>
    </citation>
    <scope>NUCLEOTIDE SEQUENCE [LARGE SCALE GENOMIC DNA]</scope>
    <source>
        <strain evidence="4">UBA9956</strain>
    </source>
</reference>
<name>A0A350HBC9_UNCW3</name>
<dbReference type="Proteomes" id="UP000264062">
    <property type="component" value="Unassembled WGS sequence"/>
</dbReference>
<evidence type="ECO:0000256" key="2">
    <source>
        <dbReference type="PROSITE-ProRule" id="PRU01248"/>
    </source>
</evidence>
<dbReference type="GO" id="GO:0003677">
    <property type="term" value="F:DNA binding"/>
    <property type="evidence" value="ECO:0007669"/>
    <property type="project" value="UniProtKB-UniRule"/>
</dbReference>
<dbReference type="EMBL" id="DMZY01000195">
    <property type="protein sequence ID" value="HAV92845.1"/>
    <property type="molecule type" value="Genomic_DNA"/>
</dbReference>
<evidence type="ECO:0000259" key="3">
    <source>
        <dbReference type="PROSITE" id="PS51900"/>
    </source>
</evidence>
<feature type="domain" description="Core-binding (CB)" evidence="3">
    <location>
        <begin position="1"/>
        <end position="85"/>
    </location>
</feature>
<dbReference type="InterPro" id="IPR010998">
    <property type="entry name" value="Integrase_recombinase_N"/>
</dbReference>
<dbReference type="InterPro" id="IPR044068">
    <property type="entry name" value="CB"/>
</dbReference>
<dbReference type="GO" id="GO:0015074">
    <property type="term" value="P:DNA integration"/>
    <property type="evidence" value="ECO:0007669"/>
    <property type="project" value="InterPro"/>
</dbReference>
<evidence type="ECO:0000313" key="4">
    <source>
        <dbReference type="EMBL" id="HAV92845.1"/>
    </source>
</evidence>
<dbReference type="SUPFAM" id="SSF47823">
    <property type="entry name" value="lambda integrase-like, N-terminal domain"/>
    <property type="match status" value="1"/>
</dbReference>
<evidence type="ECO:0000313" key="5">
    <source>
        <dbReference type="Proteomes" id="UP000264062"/>
    </source>
</evidence>
<dbReference type="PROSITE" id="PS51900">
    <property type="entry name" value="CB"/>
    <property type="match status" value="1"/>
</dbReference>
<dbReference type="AlphaFoldDB" id="A0A350HBC9"/>
<keyword evidence="1 2" id="KW-0238">DNA-binding</keyword>
<protein>
    <recommendedName>
        <fullName evidence="3">Core-binding (CB) domain-containing protein</fullName>
    </recommendedName>
</protein>
<evidence type="ECO:0000256" key="1">
    <source>
        <dbReference type="ARBA" id="ARBA00023125"/>
    </source>
</evidence>
<organism evidence="4 5">
    <name type="scientific">candidate division WOR-3 bacterium</name>
    <dbReference type="NCBI Taxonomy" id="2052148"/>
    <lineage>
        <taxon>Bacteria</taxon>
        <taxon>Bacteria division WOR-3</taxon>
    </lineage>
</organism>
<dbReference type="Gene3D" id="1.10.150.130">
    <property type="match status" value="1"/>
</dbReference>
<dbReference type="Pfam" id="PF02899">
    <property type="entry name" value="Phage_int_SAM_1"/>
    <property type="match status" value="1"/>
</dbReference>
<sequence>MRQHIENFLSYIKIQKNYSDLTVKAYSIDLGQFEEYLQNEKIDDISKIDKRIIRMYISYLSQSEMKKRSLSRKVATLKSFFKFTVREKIIEKNPMSLI</sequence>
<dbReference type="InterPro" id="IPR004107">
    <property type="entry name" value="Integrase_SAM-like_N"/>
</dbReference>
<accession>A0A350HBC9</accession>
<comment type="caution">
    <text evidence="4">The sequence shown here is derived from an EMBL/GenBank/DDBJ whole genome shotgun (WGS) entry which is preliminary data.</text>
</comment>